<feature type="non-terminal residue" evidence="4">
    <location>
        <position position="1"/>
    </location>
</feature>
<dbReference type="InterPro" id="IPR016181">
    <property type="entry name" value="Acyl_CoA_acyltransferase"/>
</dbReference>
<evidence type="ECO:0000259" key="3">
    <source>
        <dbReference type="PROSITE" id="PS51186"/>
    </source>
</evidence>
<dbReference type="Gene3D" id="3.40.630.30">
    <property type="match status" value="1"/>
</dbReference>
<dbReference type="Proteomes" id="UP001172102">
    <property type="component" value="Unassembled WGS sequence"/>
</dbReference>
<proteinExistence type="predicted"/>
<name>A0AA40AHX2_9PEZI</name>
<protein>
    <submittedName>
        <fullName evidence="4">Acyl-CoA N-acyltransferase</fullName>
    </submittedName>
</protein>
<evidence type="ECO:0000256" key="1">
    <source>
        <dbReference type="ARBA" id="ARBA00022679"/>
    </source>
</evidence>
<feature type="domain" description="N-acetyltransferase" evidence="3">
    <location>
        <begin position="8"/>
        <end position="171"/>
    </location>
</feature>
<dbReference type="EMBL" id="JAUKUA010000004">
    <property type="protein sequence ID" value="KAK0716124.1"/>
    <property type="molecule type" value="Genomic_DNA"/>
</dbReference>
<organism evidence="4 5">
    <name type="scientific">Lasiosphaeris hirsuta</name>
    <dbReference type="NCBI Taxonomy" id="260670"/>
    <lineage>
        <taxon>Eukaryota</taxon>
        <taxon>Fungi</taxon>
        <taxon>Dikarya</taxon>
        <taxon>Ascomycota</taxon>
        <taxon>Pezizomycotina</taxon>
        <taxon>Sordariomycetes</taxon>
        <taxon>Sordariomycetidae</taxon>
        <taxon>Sordariales</taxon>
        <taxon>Lasiosphaeriaceae</taxon>
        <taxon>Lasiosphaeris</taxon>
    </lineage>
</organism>
<dbReference type="Pfam" id="PF00583">
    <property type="entry name" value="Acetyltransf_1"/>
    <property type="match status" value="1"/>
</dbReference>
<keyword evidence="2" id="KW-0012">Acyltransferase</keyword>
<dbReference type="SUPFAM" id="SSF55729">
    <property type="entry name" value="Acyl-CoA N-acyltransferases (Nat)"/>
    <property type="match status" value="1"/>
</dbReference>
<reference evidence="4" key="1">
    <citation type="submission" date="2023-06" db="EMBL/GenBank/DDBJ databases">
        <title>Genome-scale phylogeny and comparative genomics of the fungal order Sordariales.</title>
        <authorList>
            <consortium name="Lawrence Berkeley National Laboratory"/>
            <person name="Hensen N."/>
            <person name="Bonometti L."/>
            <person name="Westerberg I."/>
            <person name="Brannstrom I.O."/>
            <person name="Guillou S."/>
            <person name="Cros-Aarteil S."/>
            <person name="Calhoun S."/>
            <person name="Haridas S."/>
            <person name="Kuo A."/>
            <person name="Mondo S."/>
            <person name="Pangilinan J."/>
            <person name="Riley R."/>
            <person name="Labutti K."/>
            <person name="Andreopoulos B."/>
            <person name="Lipzen A."/>
            <person name="Chen C."/>
            <person name="Yanf M."/>
            <person name="Daum C."/>
            <person name="Ng V."/>
            <person name="Clum A."/>
            <person name="Steindorff A."/>
            <person name="Ohm R."/>
            <person name="Martin F."/>
            <person name="Silar P."/>
            <person name="Natvig D."/>
            <person name="Lalanne C."/>
            <person name="Gautier V."/>
            <person name="Ament-Velasquez S.L."/>
            <person name="Kruys A."/>
            <person name="Hutchinson M.I."/>
            <person name="Powell A.J."/>
            <person name="Barry K."/>
            <person name="Miller A.N."/>
            <person name="Grigoriev I.V."/>
            <person name="Debuchy R."/>
            <person name="Gladieux P."/>
            <person name="Thoren M.H."/>
            <person name="Johannesson H."/>
        </authorList>
    </citation>
    <scope>NUCLEOTIDE SEQUENCE</scope>
    <source>
        <strain evidence="4">SMH4607-1</strain>
    </source>
</reference>
<dbReference type="GO" id="GO:0016747">
    <property type="term" value="F:acyltransferase activity, transferring groups other than amino-acyl groups"/>
    <property type="evidence" value="ECO:0007669"/>
    <property type="project" value="InterPro"/>
</dbReference>
<keyword evidence="1" id="KW-0808">Transferase</keyword>
<accession>A0AA40AHX2</accession>
<keyword evidence="5" id="KW-1185">Reference proteome</keyword>
<dbReference type="InterPro" id="IPR050832">
    <property type="entry name" value="Bact_Acetyltransf"/>
</dbReference>
<dbReference type="InterPro" id="IPR000182">
    <property type="entry name" value="GNAT_dom"/>
</dbReference>
<sequence>TMATPSTLTFRVATPADAAELTALINTSFRNDPTTDVFLSADRTGIDVVDEKAILALLARPETAVLAVTDGPTIVAHGFVRKQPESPSAAWFGLLAVAVDRQREGIGARVVRWAEAYARREWGAARLEFDVVNTRAALIRWYERQGYARTGETRAFPYDHHGAWEGVLRGDLAFVVFGRELGAEEGEEGG</sequence>
<dbReference type="PANTHER" id="PTHR43877">
    <property type="entry name" value="AMINOALKYLPHOSPHONATE N-ACETYLTRANSFERASE-RELATED-RELATED"/>
    <property type="match status" value="1"/>
</dbReference>
<evidence type="ECO:0000313" key="5">
    <source>
        <dbReference type="Proteomes" id="UP001172102"/>
    </source>
</evidence>
<evidence type="ECO:0000256" key="2">
    <source>
        <dbReference type="ARBA" id="ARBA00023315"/>
    </source>
</evidence>
<comment type="caution">
    <text evidence="4">The sequence shown here is derived from an EMBL/GenBank/DDBJ whole genome shotgun (WGS) entry which is preliminary data.</text>
</comment>
<evidence type="ECO:0000313" key="4">
    <source>
        <dbReference type="EMBL" id="KAK0716124.1"/>
    </source>
</evidence>
<gene>
    <name evidence="4" type="ORF">B0H67DRAFT_490584</name>
</gene>
<dbReference type="PROSITE" id="PS51186">
    <property type="entry name" value="GNAT"/>
    <property type="match status" value="1"/>
</dbReference>
<dbReference type="CDD" id="cd04301">
    <property type="entry name" value="NAT_SF"/>
    <property type="match status" value="1"/>
</dbReference>
<dbReference type="AlphaFoldDB" id="A0AA40AHX2"/>